<dbReference type="RefSeq" id="WP_145671787.1">
    <property type="nucleotide sequence ID" value="NZ_VITF01000001.1"/>
</dbReference>
<dbReference type="Proteomes" id="UP000316083">
    <property type="component" value="Unassembled WGS sequence"/>
</dbReference>
<name>A0A560BNE1_AZOBR</name>
<feature type="region of interest" description="Disordered" evidence="1">
    <location>
        <begin position="44"/>
        <end position="101"/>
    </location>
</feature>
<gene>
    <name evidence="2" type="ORF">FBZ82_101149</name>
</gene>
<evidence type="ECO:0000313" key="3">
    <source>
        <dbReference type="Proteomes" id="UP000316083"/>
    </source>
</evidence>
<dbReference type="AlphaFoldDB" id="A0A560BNE1"/>
<protein>
    <submittedName>
        <fullName evidence="2">Uncharacterized protein</fullName>
    </submittedName>
</protein>
<accession>A0A560BNE1</accession>
<comment type="caution">
    <text evidence="2">The sequence shown here is derived from an EMBL/GenBank/DDBJ whole genome shotgun (WGS) entry which is preliminary data.</text>
</comment>
<evidence type="ECO:0000256" key="1">
    <source>
        <dbReference type="SAM" id="MobiDB-lite"/>
    </source>
</evidence>
<proteinExistence type="predicted"/>
<evidence type="ECO:0000313" key="2">
    <source>
        <dbReference type="EMBL" id="TWA74134.1"/>
    </source>
</evidence>
<dbReference type="EMBL" id="VITF01000001">
    <property type="protein sequence ID" value="TWA74134.1"/>
    <property type="molecule type" value="Genomic_DNA"/>
</dbReference>
<organism evidence="2 3">
    <name type="scientific">Azospirillum brasilense</name>
    <dbReference type="NCBI Taxonomy" id="192"/>
    <lineage>
        <taxon>Bacteria</taxon>
        <taxon>Pseudomonadati</taxon>
        <taxon>Pseudomonadota</taxon>
        <taxon>Alphaproteobacteria</taxon>
        <taxon>Rhodospirillales</taxon>
        <taxon>Azospirillaceae</taxon>
        <taxon>Azospirillum</taxon>
    </lineage>
</organism>
<sequence>MAQGSRGLTAYQKRAGEIEALFAAGEIGPQTRRALLERARDVSGVAQLASPRATPERAPSGKLIAMNDNQINAAKRAGRGRHDRPRPPPRSAERAHRRSTP</sequence>
<reference evidence="2 3" key="1">
    <citation type="submission" date="2019-06" db="EMBL/GenBank/DDBJ databases">
        <title>Genomic Encyclopedia of Type Strains, Phase IV (KMG-V): Genome sequencing to study the core and pangenomes of soil and plant-associated prokaryotes.</title>
        <authorList>
            <person name="Whitman W."/>
        </authorList>
    </citation>
    <scope>NUCLEOTIDE SEQUENCE [LARGE SCALE GENOMIC DNA]</scope>
    <source>
        <strain evidence="2 3">BR 11796</strain>
    </source>
</reference>